<gene>
    <name evidence="1" type="ORF">N7472_004615</name>
</gene>
<dbReference type="AlphaFoldDB" id="A0A9W9JT69"/>
<keyword evidence="2" id="KW-1185">Reference proteome</keyword>
<proteinExistence type="predicted"/>
<dbReference type="Proteomes" id="UP001150879">
    <property type="component" value="Unassembled WGS sequence"/>
</dbReference>
<reference evidence="1" key="2">
    <citation type="journal article" date="2023" name="IMA Fungus">
        <title>Comparative genomic study of the Penicillium genus elucidates a diverse pangenome and 15 lateral gene transfer events.</title>
        <authorList>
            <person name="Petersen C."/>
            <person name="Sorensen T."/>
            <person name="Nielsen M.R."/>
            <person name="Sondergaard T.E."/>
            <person name="Sorensen J.L."/>
            <person name="Fitzpatrick D.A."/>
            <person name="Frisvad J.C."/>
            <person name="Nielsen K.L."/>
        </authorList>
    </citation>
    <scope>NUCLEOTIDE SEQUENCE</scope>
    <source>
        <strain evidence="1">IBT 16849</strain>
    </source>
</reference>
<comment type="caution">
    <text evidence="1">The sequence shown here is derived from an EMBL/GenBank/DDBJ whole genome shotgun (WGS) entry which is preliminary data.</text>
</comment>
<name>A0A9W9JT69_9EURO</name>
<reference evidence="1" key="1">
    <citation type="submission" date="2022-11" db="EMBL/GenBank/DDBJ databases">
        <authorList>
            <person name="Petersen C."/>
        </authorList>
    </citation>
    <scope>NUCLEOTIDE SEQUENCE</scope>
    <source>
        <strain evidence="1">IBT 16849</strain>
    </source>
</reference>
<protein>
    <submittedName>
        <fullName evidence="1">Uncharacterized protein</fullName>
    </submittedName>
</protein>
<sequence>MNIVMNKVKLMKMIDARLNLLEAAFVDRPVLKTVHERLLVFLEAKSSDPVGFYHAAKGPDMVWWDFLEEGSVDAGVLYKMIPFGQFGPKIAVAILEDNIGV</sequence>
<evidence type="ECO:0000313" key="1">
    <source>
        <dbReference type="EMBL" id="KAJ5199411.1"/>
    </source>
</evidence>
<accession>A0A9W9JT69</accession>
<evidence type="ECO:0000313" key="2">
    <source>
        <dbReference type="Proteomes" id="UP001150879"/>
    </source>
</evidence>
<dbReference type="EMBL" id="JAPQKP010000003">
    <property type="protein sequence ID" value="KAJ5199411.1"/>
    <property type="molecule type" value="Genomic_DNA"/>
</dbReference>
<organism evidence="1 2">
    <name type="scientific">Penicillium cf. griseofulvum</name>
    <dbReference type="NCBI Taxonomy" id="2972120"/>
    <lineage>
        <taxon>Eukaryota</taxon>
        <taxon>Fungi</taxon>
        <taxon>Dikarya</taxon>
        <taxon>Ascomycota</taxon>
        <taxon>Pezizomycotina</taxon>
        <taxon>Eurotiomycetes</taxon>
        <taxon>Eurotiomycetidae</taxon>
        <taxon>Eurotiales</taxon>
        <taxon>Aspergillaceae</taxon>
        <taxon>Penicillium</taxon>
    </lineage>
</organism>